<reference evidence="2" key="1">
    <citation type="submission" date="2020-03" db="EMBL/GenBank/DDBJ databases">
        <authorList>
            <person name="Weist P."/>
        </authorList>
    </citation>
    <scope>NUCLEOTIDE SEQUENCE</scope>
</reference>
<dbReference type="EMBL" id="CADEAL010004181">
    <property type="protein sequence ID" value="CAB1453707.1"/>
    <property type="molecule type" value="Genomic_DNA"/>
</dbReference>
<gene>
    <name evidence="2" type="ORF">PLEPLA_LOCUS41463</name>
</gene>
<feature type="region of interest" description="Disordered" evidence="1">
    <location>
        <begin position="83"/>
        <end position="126"/>
    </location>
</feature>
<evidence type="ECO:0000313" key="2">
    <source>
        <dbReference type="EMBL" id="CAB1453707.1"/>
    </source>
</evidence>
<dbReference type="Proteomes" id="UP001153269">
    <property type="component" value="Unassembled WGS sequence"/>
</dbReference>
<evidence type="ECO:0000256" key="1">
    <source>
        <dbReference type="SAM" id="MobiDB-lite"/>
    </source>
</evidence>
<dbReference type="AlphaFoldDB" id="A0A9N7Z8H3"/>
<feature type="region of interest" description="Disordered" evidence="1">
    <location>
        <begin position="182"/>
        <end position="201"/>
    </location>
</feature>
<sequence>MLFSKPIGVGISLPSIQRLPTCLRSQTPQGAHTAVRHAECSPVATPPVTPTPLRRRDAVHPCGRMTPQPAWRRKQHRVSVEQHGNNLPNEFPSWRRKGVGSGLVNVGSSEDPDNNLNQRGRNQPESGIAKLPRHAALPYLLLLLPSSTSSLFTVLCVSPLAAQLTVTRVYTVSTPERLITHGEELSHHPSPSQSLQRDTTP</sequence>
<name>A0A9N7Z8H3_PLEPL</name>
<protein>
    <submittedName>
        <fullName evidence="2">Uncharacterized protein</fullName>
    </submittedName>
</protein>
<keyword evidence="3" id="KW-1185">Reference proteome</keyword>
<comment type="caution">
    <text evidence="2">The sequence shown here is derived from an EMBL/GenBank/DDBJ whole genome shotgun (WGS) entry which is preliminary data.</text>
</comment>
<evidence type="ECO:0000313" key="3">
    <source>
        <dbReference type="Proteomes" id="UP001153269"/>
    </source>
</evidence>
<accession>A0A9N7Z8H3</accession>
<feature type="region of interest" description="Disordered" evidence="1">
    <location>
        <begin position="42"/>
        <end position="69"/>
    </location>
</feature>
<feature type="compositionally biased region" description="Polar residues" evidence="1">
    <location>
        <begin position="114"/>
        <end position="125"/>
    </location>
</feature>
<proteinExistence type="predicted"/>
<feature type="compositionally biased region" description="Polar residues" evidence="1">
    <location>
        <begin position="189"/>
        <end position="201"/>
    </location>
</feature>
<organism evidence="2 3">
    <name type="scientific">Pleuronectes platessa</name>
    <name type="common">European plaice</name>
    <dbReference type="NCBI Taxonomy" id="8262"/>
    <lineage>
        <taxon>Eukaryota</taxon>
        <taxon>Metazoa</taxon>
        <taxon>Chordata</taxon>
        <taxon>Craniata</taxon>
        <taxon>Vertebrata</taxon>
        <taxon>Euteleostomi</taxon>
        <taxon>Actinopterygii</taxon>
        <taxon>Neopterygii</taxon>
        <taxon>Teleostei</taxon>
        <taxon>Neoteleostei</taxon>
        <taxon>Acanthomorphata</taxon>
        <taxon>Carangaria</taxon>
        <taxon>Pleuronectiformes</taxon>
        <taxon>Pleuronectoidei</taxon>
        <taxon>Pleuronectidae</taxon>
        <taxon>Pleuronectes</taxon>
    </lineage>
</organism>